<dbReference type="RefSeq" id="WP_126457822.1">
    <property type="nucleotide sequence ID" value="NZ_AP018721.1"/>
</dbReference>
<dbReference type="Proteomes" id="UP000295135">
    <property type="component" value="Unassembled WGS sequence"/>
</dbReference>
<organism evidence="1 2">
    <name type="scientific">Sulfuritortus calidifontis</name>
    <dbReference type="NCBI Taxonomy" id="1914471"/>
    <lineage>
        <taxon>Bacteria</taxon>
        <taxon>Pseudomonadati</taxon>
        <taxon>Pseudomonadota</taxon>
        <taxon>Betaproteobacteria</taxon>
        <taxon>Nitrosomonadales</taxon>
        <taxon>Thiobacillaceae</taxon>
        <taxon>Sulfuritortus</taxon>
    </lineage>
</organism>
<evidence type="ECO:0000313" key="1">
    <source>
        <dbReference type="EMBL" id="TCS70746.1"/>
    </source>
</evidence>
<reference evidence="1 2" key="1">
    <citation type="submission" date="2019-03" db="EMBL/GenBank/DDBJ databases">
        <title>Genomic Encyclopedia of Type Strains, Phase IV (KMG-IV): sequencing the most valuable type-strain genomes for metagenomic binning, comparative biology and taxonomic classification.</title>
        <authorList>
            <person name="Goeker M."/>
        </authorList>
    </citation>
    <scope>NUCLEOTIDE SEQUENCE [LARGE SCALE GENOMIC DNA]</scope>
    <source>
        <strain evidence="1 2">DSM 103923</strain>
    </source>
</reference>
<dbReference type="EMBL" id="SLZY01000014">
    <property type="protein sequence ID" value="TCS70746.1"/>
    <property type="molecule type" value="Genomic_DNA"/>
</dbReference>
<sequence length="64" mass="7028">MTLVDRIGRGLSDREDALVVQLMMEALAQMMSAWPVGARETPSYRMAEQALADALALRSAFDEA</sequence>
<name>A0A4R3JVN6_9PROT</name>
<dbReference type="AlphaFoldDB" id="A0A4R3JVN6"/>
<evidence type="ECO:0000313" key="2">
    <source>
        <dbReference type="Proteomes" id="UP000295135"/>
    </source>
</evidence>
<gene>
    <name evidence="1" type="ORF">EDC61_11473</name>
</gene>
<keyword evidence="2" id="KW-1185">Reference proteome</keyword>
<protein>
    <submittedName>
        <fullName evidence="1">Uncharacterized protein</fullName>
    </submittedName>
</protein>
<comment type="caution">
    <text evidence="1">The sequence shown here is derived from an EMBL/GenBank/DDBJ whole genome shotgun (WGS) entry which is preliminary data.</text>
</comment>
<accession>A0A4R3JVN6</accession>
<proteinExistence type="predicted"/>